<evidence type="ECO:0000259" key="8">
    <source>
        <dbReference type="SMART" id="SM00702"/>
    </source>
</evidence>
<evidence type="ECO:0000256" key="4">
    <source>
        <dbReference type="ARBA" id="ARBA00023002"/>
    </source>
</evidence>
<protein>
    <recommendedName>
        <fullName evidence="8">Prolyl 4-hydroxylase alpha subunit domain-containing protein</fullName>
    </recommendedName>
</protein>
<dbReference type="PANTHER" id="PTHR10869:SF246">
    <property type="entry name" value="TRANSMEMBRANE PROLYL 4-HYDROXYLASE"/>
    <property type="match status" value="1"/>
</dbReference>
<name>A0ABR1G9E1_AURAN</name>
<feature type="signal peptide" evidence="7">
    <location>
        <begin position="1"/>
        <end position="19"/>
    </location>
</feature>
<evidence type="ECO:0000313" key="10">
    <source>
        <dbReference type="Proteomes" id="UP001363151"/>
    </source>
</evidence>
<feature type="domain" description="Prolyl 4-hydroxylase alpha subunit" evidence="8">
    <location>
        <begin position="42"/>
        <end position="208"/>
    </location>
</feature>
<sequence>MRMLHFAFVAGAAASQAAAAAPRLHWPINEAFPGLVRVVDDPPVWLVRDLLTPAECDALVAKATPERLTRGGDATGLAERRTSRECRLGFDEVAGLQARFADLLALPPAHLEPLKLTRYGVGDAFAFHHDACRDGYPDGCVDCATPHCNRVATVVVYLTECGGGETVFPNLDPILPVPPRRARSPVCCRISWRGRPAGGVAASPGAVVRPPAGGGAEASDGVVTVFRNDGAPWWNPALRFAHGEGSGELLPLDQSTSFKLTALREDPAALQPRRRLRAGARGPRRERRLAQRVAPGHLGDRLRRARRPFYDIGWVGSVDCGVVVNDDAWHDVAVVFDGRQYHLEVDGAFVRVVRAPVLESGNARACRAGDFTSRGDDARARRPRRRTSRREAVLSYPEQSCEVPLLVVPRGYLGAAPLEEFAESLLDAIRRLGPVERERPALLFEFTVFRDLYDRLEDRASSRVLGDAGSALPRVEVPMAAIERTCERQRVRNFAPHPSLSHAVFFESNADRHRFNAALSSALQIPSGRFLVNGTDYALRSCLETIAACRPVFCFKHTGGASRPTAEQLQDKITAVMSSVFEGAATELGAPRQRRVAGARNPRRAFTAALKEIWADLHASELKVGGLAALGDAEASAARAKLEARERARRRARSPRRRARARREPRSDPPRSAPRARAARRAPPEHKAPAFGKLSAEDYIKVRHTEVLARYERSVRRLRLGVGLVDALAILLTSGGTALVAVGLVRWVPVLMAFAAAVASIANHAALGPKLRGANEAIATLHQLHLWWQGLTLIQKRANANKTHLVDMTEACVSHELSAFTSPPLRSQRSDQSAGGSQGGAASPGAAGAA</sequence>
<dbReference type="SMART" id="SM00702">
    <property type="entry name" value="P4Hc"/>
    <property type="match status" value="1"/>
</dbReference>
<evidence type="ECO:0000313" key="9">
    <source>
        <dbReference type="EMBL" id="KAK7249805.1"/>
    </source>
</evidence>
<evidence type="ECO:0000256" key="6">
    <source>
        <dbReference type="SAM" id="MobiDB-lite"/>
    </source>
</evidence>
<keyword evidence="4" id="KW-0560">Oxidoreductase</keyword>
<accession>A0ABR1G9E1</accession>
<evidence type="ECO:0000256" key="5">
    <source>
        <dbReference type="ARBA" id="ARBA00023004"/>
    </source>
</evidence>
<evidence type="ECO:0000256" key="3">
    <source>
        <dbReference type="ARBA" id="ARBA00022964"/>
    </source>
</evidence>
<keyword evidence="5" id="KW-0408">Iron</keyword>
<feature type="region of interest" description="Disordered" evidence="6">
    <location>
        <begin position="820"/>
        <end position="850"/>
    </location>
</feature>
<comment type="cofactor">
    <cofactor evidence="1">
        <name>L-ascorbate</name>
        <dbReference type="ChEBI" id="CHEBI:38290"/>
    </cofactor>
</comment>
<feature type="chain" id="PRO_5046504860" description="Prolyl 4-hydroxylase alpha subunit domain-containing protein" evidence="7">
    <location>
        <begin position="20"/>
        <end position="850"/>
    </location>
</feature>
<evidence type="ECO:0000256" key="2">
    <source>
        <dbReference type="ARBA" id="ARBA00022723"/>
    </source>
</evidence>
<dbReference type="PANTHER" id="PTHR10869">
    <property type="entry name" value="PROLYL 4-HYDROXYLASE ALPHA SUBUNIT"/>
    <property type="match status" value="1"/>
</dbReference>
<keyword evidence="2" id="KW-0479">Metal-binding</keyword>
<feature type="compositionally biased region" description="Low complexity" evidence="6">
    <location>
        <begin position="830"/>
        <end position="850"/>
    </location>
</feature>
<proteinExistence type="predicted"/>
<reference evidence="9 10" key="1">
    <citation type="submission" date="2024-03" db="EMBL/GenBank/DDBJ databases">
        <title>Aureococcus anophagefferens CCMP1851 and Kratosvirus quantuckense: Draft genome of a second virus-susceptible host strain in the model system.</title>
        <authorList>
            <person name="Chase E."/>
            <person name="Truchon A.R."/>
            <person name="Schepens W."/>
            <person name="Wilhelm S.W."/>
        </authorList>
    </citation>
    <scope>NUCLEOTIDE SEQUENCE [LARGE SCALE GENOMIC DNA]</scope>
    <source>
        <strain evidence="9 10">CCMP1851</strain>
    </source>
</reference>
<organism evidence="9 10">
    <name type="scientific">Aureococcus anophagefferens</name>
    <name type="common">Harmful bloom alga</name>
    <dbReference type="NCBI Taxonomy" id="44056"/>
    <lineage>
        <taxon>Eukaryota</taxon>
        <taxon>Sar</taxon>
        <taxon>Stramenopiles</taxon>
        <taxon>Ochrophyta</taxon>
        <taxon>Pelagophyceae</taxon>
        <taxon>Pelagomonadales</taxon>
        <taxon>Pelagomonadaceae</taxon>
        <taxon>Aureococcus</taxon>
    </lineage>
</organism>
<dbReference type="InterPro" id="IPR006620">
    <property type="entry name" value="Pro_4_hyd_alph"/>
</dbReference>
<gene>
    <name evidence="9" type="ORF">SO694_00005036</name>
</gene>
<comment type="caution">
    <text evidence="9">The sequence shown here is derived from an EMBL/GenBank/DDBJ whole genome shotgun (WGS) entry which is preliminary data.</text>
</comment>
<keyword evidence="10" id="KW-1185">Reference proteome</keyword>
<dbReference type="Gene3D" id="2.60.120.620">
    <property type="entry name" value="q2cbj1_9rhob like domain"/>
    <property type="match status" value="1"/>
</dbReference>
<keyword evidence="3" id="KW-0223">Dioxygenase</keyword>
<dbReference type="EMBL" id="JBBJCI010000039">
    <property type="protein sequence ID" value="KAK7249805.1"/>
    <property type="molecule type" value="Genomic_DNA"/>
</dbReference>
<dbReference type="Proteomes" id="UP001363151">
    <property type="component" value="Unassembled WGS sequence"/>
</dbReference>
<evidence type="ECO:0000256" key="1">
    <source>
        <dbReference type="ARBA" id="ARBA00001961"/>
    </source>
</evidence>
<feature type="region of interest" description="Disordered" evidence="6">
    <location>
        <begin position="369"/>
        <end position="389"/>
    </location>
</feature>
<keyword evidence="7" id="KW-0732">Signal</keyword>
<evidence type="ECO:0000256" key="7">
    <source>
        <dbReference type="SAM" id="SignalP"/>
    </source>
</evidence>
<feature type="region of interest" description="Disordered" evidence="6">
    <location>
        <begin position="641"/>
        <end position="688"/>
    </location>
</feature>
<feature type="compositionally biased region" description="Basic residues" evidence="6">
    <location>
        <begin position="647"/>
        <end position="661"/>
    </location>
</feature>
<dbReference type="InterPro" id="IPR045054">
    <property type="entry name" value="P4HA-like"/>
</dbReference>